<dbReference type="Gene3D" id="3.40.720.10">
    <property type="entry name" value="Alkaline Phosphatase, subunit A"/>
    <property type="match status" value="1"/>
</dbReference>
<dbReference type="InterPro" id="IPR017850">
    <property type="entry name" value="Alkaline_phosphatase_core_sf"/>
</dbReference>
<keyword evidence="10" id="KW-1185">Reference proteome</keyword>
<dbReference type="EMBL" id="WTPX01000122">
    <property type="protein sequence ID" value="NNJ27111.1"/>
    <property type="molecule type" value="Genomic_DNA"/>
</dbReference>
<evidence type="ECO:0000313" key="10">
    <source>
        <dbReference type="Proteomes" id="UP000609651"/>
    </source>
</evidence>
<comment type="cofactor">
    <cofactor evidence="1">
        <name>Ca(2+)</name>
        <dbReference type="ChEBI" id="CHEBI:29108"/>
    </cofactor>
</comment>
<reference evidence="9 10" key="1">
    <citation type="journal article" date="2020" name="Syst. Appl. Microbiol.">
        <title>Alienimonas chondri sp. nov., a novel planctomycete isolated from the biofilm of the red alga Chondrus crispus.</title>
        <authorList>
            <person name="Vitorino I."/>
            <person name="Albuquerque L."/>
            <person name="Wiegand S."/>
            <person name="Kallscheuer N."/>
            <person name="da Costa M.S."/>
            <person name="Lobo-da-Cunha A."/>
            <person name="Jogler C."/>
            <person name="Lage O.M."/>
        </authorList>
    </citation>
    <scope>NUCLEOTIDE SEQUENCE [LARGE SCALE GENOMIC DNA]</scope>
    <source>
        <strain evidence="9 10">LzC2</strain>
    </source>
</reference>
<protein>
    <submittedName>
        <fullName evidence="9">Choline-sulfatase</fullName>
        <ecNumber evidence="9">3.1.6.6</ecNumber>
    </submittedName>
</protein>
<keyword evidence="4 7" id="KW-0732">Signal</keyword>
<evidence type="ECO:0000256" key="7">
    <source>
        <dbReference type="SAM" id="SignalP"/>
    </source>
</evidence>
<keyword evidence="6" id="KW-0106">Calcium</keyword>
<name>A0ABX1VI34_9PLAN</name>
<proteinExistence type="inferred from homology"/>
<dbReference type="Pfam" id="PF00884">
    <property type="entry name" value="Sulfatase"/>
    <property type="match status" value="1"/>
</dbReference>
<feature type="chain" id="PRO_5045814532" evidence="7">
    <location>
        <begin position="26"/>
        <end position="485"/>
    </location>
</feature>
<organism evidence="9 10">
    <name type="scientific">Alienimonas chondri</name>
    <dbReference type="NCBI Taxonomy" id="2681879"/>
    <lineage>
        <taxon>Bacteria</taxon>
        <taxon>Pseudomonadati</taxon>
        <taxon>Planctomycetota</taxon>
        <taxon>Planctomycetia</taxon>
        <taxon>Planctomycetales</taxon>
        <taxon>Planctomycetaceae</taxon>
        <taxon>Alienimonas</taxon>
    </lineage>
</organism>
<gene>
    <name evidence="9" type="primary">betC_10</name>
    <name evidence="9" type="ORF">LzC2_32090</name>
</gene>
<keyword evidence="3" id="KW-0479">Metal-binding</keyword>
<dbReference type="PANTHER" id="PTHR45953">
    <property type="entry name" value="IDURONATE 2-SULFATASE"/>
    <property type="match status" value="1"/>
</dbReference>
<evidence type="ECO:0000256" key="1">
    <source>
        <dbReference type="ARBA" id="ARBA00001913"/>
    </source>
</evidence>
<sequence>MPVLARHGALAALWFLIVATPLAGAAERPNVLLIYIDDLRPQTADYGHEQMVTPNFSRFAANGVRFENAYCQVPTCGASRASLMTGLYPTRERFPDFLTWAENDAPNAKTLPQRFREAGYTTVSNGKVFHHKNDTAARSWSEAPWRPEIGGRTFYNDATAEWMKTNQETRKLPGGKVVKKVPMWEAGEVDPLDTSDGKIAAKTMADLERFAKNDKPFFIACGFAKPHMPFFSPEDTYKTYPLKQIALAEHRRMPQPQPAGLRGVREQNAYVPMTPDFSREVTYNTDEYHRRMRQGYYASVSHADDLLGRVMDKLEATGLAENTVVVILGDHGWLLGEHDQWAKNTLLHDALRTALWMSGPGVPQGAAVPSYVEFVDLHPTLCELADIAIAAGEVHGESFVATLKDPNAPHRDHAYTRFKPGDSITSADYQYVRYRDPRGRKSALLIDRKNDPLGMTNHAGEPAYAEIEADLSAKLDAKIAKATAK</sequence>
<dbReference type="Proteomes" id="UP000609651">
    <property type="component" value="Unassembled WGS sequence"/>
</dbReference>
<comment type="caution">
    <text evidence="9">The sequence shown here is derived from an EMBL/GenBank/DDBJ whole genome shotgun (WGS) entry which is preliminary data.</text>
</comment>
<evidence type="ECO:0000256" key="6">
    <source>
        <dbReference type="ARBA" id="ARBA00022837"/>
    </source>
</evidence>
<dbReference type="InterPro" id="IPR000917">
    <property type="entry name" value="Sulfatase_N"/>
</dbReference>
<dbReference type="RefSeq" id="WP_171188814.1">
    <property type="nucleotide sequence ID" value="NZ_WTPX01000122.1"/>
</dbReference>
<dbReference type="GO" id="GO:0047753">
    <property type="term" value="F:choline-sulfatase activity"/>
    <property type="evidence" value="ECO:0007669"/>
    <property type="project" value="UniProtKB-EC"/>
</dbReference>
<dbReference type="SUPFAM" id="SSF53649">
    <property type="entry name" value="Alkaline phosphatase-like"/>
    <property type="match status" value="1"/>
</dbReference>
<evidence type="ECO:0000256" key="4">
    <source>
        <dbReference type="ARBA" id="ARBA00022729"/>
    </source>
</evidence>
<evidence type="ECO:0000256" key="5">
    <source>
        <dbReference type="ARBA" id="ARBA00022801"/>
    </source>
</evidence>
<comment type="similarity">
    <text evidence="2">Belongs to the sulfatase family.</text>
</comment>
<dbReference type="PANTHER" id="PTHR45953:SF1">
    <property type="entry name" value="IDURONATE 2-SULFATASE"/>
    <property type="match status" value="1"/>
</dbReference>
<dbReference type="CDD" id="cd16030">
    <property type="entry name" value="iduronate-2-sulfatase"/>
    <property type="match status" value="1"/>
</dbReference>
<dbReference type="EC" id="3.1.6.6" evidence="9"/>
<evidence type="ECO:0000256" key="2">
    <source>
        <dbReference type="ARBA" id="ARBA00008779"/>
    </source>
</evidence>
<feature type="domain" description="Sulfatase N-terminal" evidence="8">
    <location>
        <begin position="29"/>
        <end position="387"/>
    </location>
</feature>
<keyword evidence="5 9" id="KW-0378">Hydrolase</keyword>
<accession>A0ABX1VI34</accession>
<evidence type="ECO:0000313" key="9">
    <source>
        <dbReference type="EMBL" id="NNJ27111.1"/>
    </source>
</evidence>
<dbReference type="InterPro" id="IPR035874">
    <property type="entry name" value="IDS"/>
</dbReference>
<evidence type="ECO:0000259" key="8">
    <source>
        <dbReference type="Pfam" id="PF00884"/>
    </source>
</evidence>
<feature type="signal peptide" evidence="7">
    <location>
        <begin position="1"/>
        <end position="25"/>
    </location>
</feature>
<evidence type="ECO:0000256" key="3">
    <source>
        <dbReference type="ARBA" id="ARBA00022723"/>
    </source>
</evidence>